<dbReference type="PANTHER" id="PTHR13491:SF0">
    <property type="entry name" value="ZINC FINGER CCHC DOMAIN-CONTAINING PROTEIN 10"/>
    <property type="match status" value="1"/>
</dbReference>
<feature type="compositionally biased region" description="Basic residues" evidence="1">
    <location>
        <begin position="229"/>
        <end position="247"/>
    </location>
</feature>
<feature type="region of interest" description="Disordered" evidence="1">
    <location>
        <begin position="303"/>
        <end position="328"/>
    </location>
</feature>
<sequence length="635" mass="69733">MVQRKSNNTVTPSKPLSNSDSDSESEQDSESDSSNSSSESSSSSDTQPEANHSDQEKTFVLHRHLDYGYHHPNNQRNSNSHTGFDLFTARTWKLDEQQIKQFHQLNDTDLVQIHYPVPIKPEPIKKLTLADILPPHNSSSLSNPLPTKSRLPKIPSSPFAGPCVASLYYSAYSSFAPCYDSTASSQTLDQARILSYSKQKIDAWSRRSHRYQHVLINPEPPSTENITPFKKKKSHHAPGIRGRKRQKTSGSTSSSSPAKEPTVPLSPSQVRQEIDATLAETSQLISNLQERQFDRLRHSQDLHHLDPSLSNSSIPPRQHPASHQPVVPEPSRDEILEAHQLVQRLSSVIARRPRPARPIGDQEGPTLEAEQSVIPSAELIRRSYQVLTVGAVGTEVSRDRVVYSGLLPPTNPVGISESTLVTEPSPQLISLLENTQRNTTGPLGTPRAQSNLPLISTPQYNSHSGAASRRDPSLSNARIGSNGPPLMSNGGDYRPSLNGHTLHTNISKLQLLQQQQRQHGPSAAQHHHPALQAEPSIPVRPAPSSSLQSEQQRHLQQLQVQKLLSSSSSSYHALSAHHHPLTTPDIPTSLPVPPIATPSLKPLPASISFLDQNSNNLAHPNHRALASSSSHPTFL</sequence>
<keyword evidence="3" id="KW-1185">Reference proteome</keyword>
<feature type="region of interest" description="Disordered" evidence="1">
    <location>
        <begin position="215"/>
        <end position="270"/>
    </location>
</feature>
<evidence type="ECO:0000313" key="3">
    <source>
        <dbReference type="Proteomes" id="UP000037035"/>
    </source>
</evidence>
<reference evidence="2 3" key="1">
    <citation type="submission" date="2015-08" db="EMBL/GenBank/DDBJ databases">
        <title>Next Generation Sequencing and Analysis of the Genome of Puccinia sorghi L Schw, the Causal Agent of Maize Common Rust.</title>
        <authorList>
            <person name="Rochi L."/>
            <person name="Burguener G."/>
            <person name="Darino M."/>
            <person name="Turjanski A."/>
            <person name="Kreff E."/>
            <person name="Dieguez M.J."/>
            <person name="Sacco F."/>
        </authorList>
    </citation>
    <scope>NUCLEOTIDE SEQUENCE [LARGE SCALE GENOMIC DNA]</scope>
    <source>
        <strain evidence="2 3">RO10H11247</strain>
    </source>
</reference>
<feature type="region of interest" description="Disordered" evidence="1">
    <location>
        <begin position="437"/>
        <end position="500"/>
    </location>
</feature>
<comment type="caution">
    <text evidence="2">The sequence shown here is derived from an EMBL/GenBank/DDBJ whole genome shotgun (WGS) entry which is preliminary data.</text>
</comment>
<dbReference type="InterPro" id="IPR039715">
    <property type="entry name" value="ZCCHC10"/>
</dbReference>
<organism evidence="2 3">
    <name type="scientific">Puccinia sorghi</name>
    <dbReference type="NCBI Taxonomy" id="27349"/>
    <lineage>
        <taxon>Eukaryota</taxon>
        <taxon>Fungi</taxon>
        <taxon>Dikarya</taxon>
        <taxon>Basidiomycota</taxon>
        <taxon>Pucciniomycotina</taxon>
        <taxon>Pucciniomycetes</taxon>
        <taxon>Pucciniales</taxon>
        <taxon>Pucciniaceae</taxon>
        <taxon>Puccinia</taxon>
    </lineage>
</organism>
<feature type="region of interest" description="Disordered" evidence="1">
    <location>
        <begin position="574"/>
        <end position="593"/>
    </location>
</feature>
<dbReference type="OrthoDB" id="2504303at2759"/>
<accession>A0A0L6VSF6</accession>
<feature type="compositionally biased region" description="Low complexity" evidence="1">
    <location>
        <begin position="544"/>
        <end position="563"/>
    </location>
</feature>
<feature type="region of interest" description="Disordered" evidence="1">
    <location>
        <begin position="1"/>
        <end position="55"/>
    </location>
</feature>
<evidence type="ECO:0000256" key="1">
    <source>
        <dbReference type="SAM" id="MobiDB-lite"/>
    </source>
</evidence>
<protein>
    <submittedName>
        <fullName evidence="2">Uncharacterized protein</fullName>
    </submittedName>
</protein>
<feature type="compositionally biased region" description="Low complexity" evidence="1">
    <location>
        <begin position="32"/>
        <end position="45"/>
    </location>
</feature>
<gene>
    <name evidence="2" type="ORF">VP01_1185g5</name>
</gene>
<feature type="region of interest" description="Disordered" evidence="1">
    <location>
        <begin position="535"/>
        <end position="563"/>
    </location>
</feature>
<proteinExistence type="predicted"/>
<feature type="compositionally biased region" description="Polar residues" evidence="1">
    <location>
        <begin position="1"/>
        <end position="16"/>
    </location>
</feature>
<dbReference type="AlphaFoldDB" id="A0A0L6VSF6"/>
<feature type="compositionally biased region" description="Acidic residues" evidence="1">
    <location>
        <begin position="21"/>
        <end position="31"/>
    </location>
</feature>
<name>A0A0L6VSF6_9BASI</name>
<dbReference type="EMBL" id="LAVV01002065">
    <property type="protein sequence ID" value="KNZ63125.1"/>
    <property type="molecule type" value="Genomic_DNA"/>
</dbReference>
<dbReference type="VEuPathDB" id="FungiDB:VP01_1185g5"/>
<feature type="compositionally biased region" description="Polar residues" evidence="1">
    <location>
        <begin position="437"/>
        <end position="465"/>
    </location>
</feature>
<dbReference type="PANTHER" id="PTHR13491">
    <property type="entry name" value="ZCCHC10 PROTEIN"/>
    <property type="match status" value="1"/>
</dbReference>
<evidence type="ECO:0000313" key="2">
    <source>
        <dbReference type="EMBL" id="KNZ63125.1"/>
    </source>
</evidence>
<dbReference type="Proteomes" id="UP000037035">
    <property type="component" value="Unassembled WGS sequence"/>
</dbReference>
<dbReference type="STRING" id="27349.A0A0L6VSF6"/>